<evidence type="ECO:0000313" key="14">
    <source>
        <dbReference type="Proteomes" id="UP000596742"/>
    </source>
</evidence>
<comment type="similarity">
    <text evidence="1">Belongs to the FRAS1 family.</text>
</comment>
<evidence type="ECO:0000256" key="1">
    <source>
        <dbReference type="ARBA" id="ARBA00005529"/>
    </source>
</evidence>
<feature type="repeat" description="CSPG" evidence="8">
    <location>
        <begin position="1242"/>
        <end position="1339"/>
    </location>
</feature>
<feature type="domain" description="Calx-beta" evidence="12">
    <location>
        <begin position="2176"/>
        <end position="2278"/>
    </location>
</feature>
<evidence type="ECO:0000256" key="7">
    <source>
        <dbReference type="ARBA" id="ARBA00023180"/>
    </source>
</evidence>
<feature type="repeat" description="CSPG" evidence="8">
    <location>
        <begin position="1128"/>
        <end position="1221"/>
    </location>
</feature>
<keyword evidence="3 11" id="KW-0732">Signal</keyword>
<feature type="chain" id="PRO_5033065076" description="Calx-beta domain-containing protein" evidence="11">
    <location>
        <begin position="40"/>
        <end position="3069"/>
    </location>
</feature>
<dbReference type="OrthoDB" id="430044at2759"/>
<dbReference type="Proteomes" id="UP000596742">
    <property type="component" value="Unassembled WGS sequence"/>
</dbReference>
<dbReference type="SMART" id="SM00237">
    <property type="entry name" value="Calx_beta"/>
    <property type="match status" value="5"/>
</dbReference>
<evidence type="ECO:0000313" key="13">
    <source>
        <dbReference type="EMBL" id="VDI01601.1"/>
    </source>
</evidence>
<keyword evidence="10" id="KW-0472">Membrane</keyword>
<sequence length="3069" mass="346637">MSTNCDLTLRLLGAIWNRNSVMFFLWILVTFLHTCCSSASEVNRIITNNEIIVPHGRSFYVNPDSHLTIHQKRGEQCSVTVLQNDPLSHLPGKLFPSVFPCNFGPKDVKYTHFGLTFPSFDKVRLLIRIDSSSNTQIIPVTLSFRISFRLPFQVVLRNLPLTIEHYSRSSDAIRDLNTQFNYDRDNQICKVSVLSGMKNLPRYGYVVNNASSVSFIDCDQFLKMNLQYKHTSKVNSPNKDYIPLVLELLERDGTLVNQEYFLKEVEIKDGLPNSAPRLNQKARLAIETTKYGINQFIMTAISPKILSATDAETVSDRLIFNVTHPLGPNEGEIVSTDDQNIKLRSFYQKDIIDLRIAYKPPNDDSNIPRTFELGLEVIDEEGLKSNPFSLMIIVHPKHTLAPIATKNTGLQLFEGQSRNITSTHNLQISDEDDLSKVKISVVDGTRHGKLVLPGGKQYFTPNDLKLGTVIYQHDGSDTHSDNIIFRMTDSKHTVEFLFPIIIFPVDDEPATLTVNIGLEIKKNGMEPISQFVLSASDIDSDDSSIQFILLPPYSTEGIILKRQFEIPNDIQNWQNIHGIYQRPVDRFTQMDILDNKLFYRHVGPHHTSVVIDKIQFSLMSGEKIKTVSETYKFLVKIYPVDDKPPTIAPDTQLNFTVTEFQVTPFKRKNLFYIDTDTNESKLKYHITRSPFDQDSYVHLDAGQIVMCDQLNVAVNTFEQAEIFHQKICYRPPSSEQGLTERRIQFYFEVEDSSGNILPNQHFTITLIPVNNQPPIVTNMGATVLENQQVVLNTQVIDVQDPDSNLNMIQFTLIKLPDFGSLLKGQQFLDVSDTFSYADLFSGTVIYQSKDNDEKSDLINLEVTDGVHVVPIGVRITVKKMEKKPTLDLNGKKKLKLEFEVNEGGFVVLSSKYIKIKNVIEPKAIQFHVKSRAVEGSVVLGNWPTNQFTYQDVLDKKVQYKHQGSDVGYNGKSDRFVLVLHGRDMVGERPEITVNIYILPVDNITPTIYTTETFTVYEGEKERFLPAHLDVVDQDTKDENVQCIITTQPTKGYIENISPAPGSEKSRVGMSVTAFYIEDVRLGHMNYVQSIHFGEEPKHDSFAFKCTDGVNISPDAVTFHISIYPKNDESPKVFIREFIVMEGMELKIDSPILSAVDEDVPSDEITFIIHTFPEHGQIVQQRRTGIIPITQFTKSDIVRSSTIMYQHDNTESFEDSVEFIVTDGLHNVTQNIPIIIIPVDDETPRLTIHTGLQIDNIGDRKLISDKVLKAEDLDSHDPNITFIIRRLPSQGYFIKDKGHDRIVNMTYSANFTQFEIDSQQVYYIHTGTEGKRDIIKFDVTDGLNPLIDQYFYITIKGMDLNYPEVYNKGVKLPEGGRIKLTTDFLRGKDIESPDALLIFRVTKIPSHGFIYNTDNPYQPITSFTQLDLAGSKVCYIHNAKSEIKMDSFQFEVTDGHNSVKRTFRIAVTDVDNKKPTLVFDTLFVAEGGNKLISPFELKAVDEDTIDVNIEFVITQLPLHGNILYNYSRIITMFTNEDIKNNLITYQHDGTETSKDAFSFTVTDGVHSDFYIFSNMEHSTKQPQTIPIEIMPMDNGIPYLKINSGLNELTHLDQNTIGATITDRMLSAIDRDSEIKSLLYEITVQPTHGYILVNKVKTSSWTQDDINKRAVEYILNPNEDSTSDIFFFKIKDQGGNHLSNQPFTIQWCWVSFKQSEYQVSENNKYLEIQVQRRGYLGETIYVGITAENGTARINEDVGRWYTPTIQFNPGQTEKTWKIHLIDDERYEGTEYFNLKLDNPVMTVVEQPKEARVVINDKEDESVISFTSPEYRVAEDIGEIMVPIKRTGDLLDELMVVCCTKSVTATGTTGDMINSGADYISRSEDHHSTIRFDVAEDTKYCKVTIIDDSMYEEEESFHVILMEIMGGRVEGQNWTSVVIEPDSVDAPQFFFSKKEYNVDESAGQLEISVKREGSDLSKPSSVTVTSRQTDPTSAEVGDDYVAVNKILNFPPGVSIKSINVTILDDLGQPDLEGPENYQLVLRMPMGGALGSPKTATVVIDDTISDAPVMEFEESIYFGNEKDGQMTAVIVRHGDLDHDASVRCYTRQNTATVADDYIERPDTDLSLVYFSPGQRHADCIVDIVNDSVFEPTEQFRLVLGSPTSSTTKVALVGTRNSTILKISNPEDEPSIEIPSRQYVINEPIIKDDIALLKVPVVRTGDLSGLSEIVIMSKDGSAEAGRDYNGFSKALTFHPGISLVNVEIQILYDKIKENRETFIILLTKDRYNVAEIKNSRAMIYIEENSKMADVVFPTKPIVVSLKDYDDVSSADNRIINGFPVICVSSCNPRHPDFPTTGPMCENQEINDTLTKFQWQVAAPTTTDGVTSPLEDIVSTTFFASTRGITLDSVYFNSGSRIRCIARAVNVRGEPGHTYQSDPVKVSGKQGLCPPREVNTVGADPFTAKLKYLGPKYGGNSGKVLITVNVPHQDGMLPVVSTWQPSNFEFILSPDALRQGQHQCSNLIDFSESRSDFGFVSNRTKNPFMIGEIEPYQNSVDLRTAKTLRFYSNLDYESCQWKFQGIFDMTSLVTVCEGKIAADGQPLNIKQSFMTMRLPLYVSYVYHALSGDRGWRHIDTQTELEMTFVYNTAVMWDDGISSSRSSDTDGLEGSLFPASMKIINNRLVVTFRTKARFRGQFVMNYPDSLYQSSVSCIENPKMTFTLRMLRSSKTYDKADQLWQFESDFSMKDYSGLYKINLVPCTTSARQAYDPPIKCQPQHIMTFDLPIRFQQVSDPVPSKYTLNSKFRLMRKRDLWLSENKDEVQVDMAFSPGDTLYGRIDSSADLGQTINLGIDKVFICSGKDGYIPRYDPENDLYGCLGPRDKLEQSLKILDPLAPDTVDTSVDGIQFKVLLARDDPRATSLVQQPGADGFSIDTQPLFEANNERVWFLHSVYSLKADRQKRDLASEGQNINQPGTGTNMIRIRTTTRPQPDADLNLSRSVDEKQSNTTLLPVLIGLSILLIIILILLIFLIRRHKKRSSPPPSPTSTITVVDRKGKVMVVHLPDSKSPDQRSEV</sequence>
<reference evidence="13" key="1">
    <citation type="submission" date="2018-11" db="EMBL/GenBank/DDBJ databases">
        <authorList>
            <person name="Alioto T."/>
            <person name="Alioto T."/>
        </authorList>
    </citation>
    <scope>NUCLEOTIDE SEQUENCE</scope>
</reference>
<dbReference type="Pfam" id="PF19309">
    <property type="entry name" value="Frem_N"/>
    <property type="match status" value="1"/>
</dbReference>
<feature type="repeat" description="CSPG" evidence="8">
    <location>
        <begin position="772"/>
        <end position="863"/>
    </location>
</feature>
<evidence type="ECO:0000256" key="9">
    <source>
        <dbReference type="SAM" id="MobiDB-lite"/>
    </source>
</evidence>
<feature type="repeat" description="CSPG" evidence="8">
    <location>
        <begin position="1472"/>
        <end position="1561"/>
    </location>
</feature>
<feature type="region of interest" description="Disordered" evidence="9">
    <location>
        <begin position="1970"/>
        <end position="1990"/>
    </location>
</feature>
<dbReference type="InterPro" id="IPR003644">
    <property type="entry name" value="Calx_beta"/>
</dbReference>
<evidence type="ECO:0000256" key="8">
    <source>
        <dbReference type="PROSITE-ProRule" id="PRU01201"/>
    </source>
</evidence>
<organism evidence="13 14">
    <name type="scientific">Mytilus galloprovincialis</name>
    <name type="common">Mediterranean mussel</name>
    <dbReference type="NCBI Taxonomy" id="29158"/>
    <lineage>
        <taxon>Eukaryota</taxon>
        <taxon>Metazoa</taxon>
        <taxon>Spiralia</taxon>
        <taxon>Lophotrochozoa</taxon>
        <taxon>Mollusca</taxon>
        <taxon>Bivalvia</taxon>
        <taxon>Autobranchia</taxon>
        <taxon>Pteriomorphia</taxon>
        <taxon>Mytilida</taxon>
        <taxon>Mytiloidea</taxon>
        <taxon>Mytilidae</taxon>
        <taxon>Mytilinae</taxon>
        <taxon>Mytilus</taxon>
    </lineage>
</organism>
<dbReference type="InterPro" id="IPR038081">
    <property type="entry name" value="CalX-like_sf"/>
</dbReference>
<feature type="compositionally biased region" description="Polar residues" evidence="9">
    <location>
        <begin position="1974"/>
        <end position="1989"/>
    </location>
</feature>
<comment type="caution">
    <text evidence="13">The sequence shown here is derived from an EMBL/GenBank/DDBJ whole genome shotgun (WGS) entry which is preliminary data.</text>
</comment>
<dbReference type="PANTHER" id="PTHR45739:SF8">
    <property type="entry name" value="FRAS1-RELATED EXTRACELLULAR MATRIX PROTEIN 1"/>
    <property type="match status" value="1"/>
</dbReference>
<dbReference type="GO" id="GO:0007154">
    <property type="term" value="P:cell communication"/>
    <property type="evidence" value="ECO:0007669"/>
    <property type="project" value="InterPro"/>
</dbReference>
<keyword evidence="10" id="KW-0812">Transmembrane</keyword>
<keyword evidence="7" id="KW-0325">Glycoprotein</keyword>
<evidence type="ECO:0000256" key="10">
    <source>
        <dbReference type="SAM" id="Phobius"/>
    </source>
</evidence>
<keyword evidence="4" id="KW-0677">Repeat</keyword>
<dbReference type="GO" id="GO:0007155">
    <property type="term" value="P:cell adhesion"/>
    <property type="evidence" value="ECO:0007669"/>
    <property type="project" value="UniProtKB-KW"/>
</dbReference>
<feature type="domain" description="Calx-beta" evidence="12">
    <location>
        <begin position="1808"/>
        <end position="1919"/>
    </location>
</feature>
<keyword evidence="2" id="KW-0479">Metal-binding</keyword>
<evidence type="ECO:0000256" key="4">
    <source>
        <dbReference type="ARBA" id="ARBA00022737"/>
    </source>
</evidence>
<dbReference type="InterPro" id="IPR039005">
    <property type="entry name" value="CSPG_rpt"/>
</dbReference>
<dbReference type="GO" id="GO:0046872">
    <property type="term" value="F:metal ion binding"/>
    <property type="evidence" value="ECO:0007669"/>
    <property type="project" value="UniProtKB-KW"/>
</dbReference>
<dbReference type="InterPro" id="IPR051561">
    <property type="entry name" value="FRAS1_ECM"/>
</dbReference>
<evidence type="ECO:0000256" key="3">
    <source>
        <dbReference type="ARBA" id="ARBA00022729"/>
    </source>
</evidence>
<proteinExistence type="inferred from homology"/>
<dbReference type="InterPro" id="IPR045658">
    <property type="entry name" value="FRAS1-rel_N"/>
</dbReference>
<evidence type="ECO:0000256" key="5">
    <source>
        <dbReference type="ARBA" id="ARBA00022837"/>
    </source>
</evidence>
<dbReference type="GO" id="GO:0016020">
    <property type="term" value="C:membrane"/>
    <property type="evidence" value="ECO:0007669"/>
    <property type="project" value="InterPro"/>
</dbReference>
<dbReference type="Pfam" id="PF16184">
    <property type="entry name" value="Cadherin_3"/>
    <property type="match status" value="10"/>
</dbReference>
<dbReference type="SUPFAM" id="SSF141072">
    <property type="entry name" value="CalX-like"/>
    <property type="match status" value="5"/>
</dbReference>
<dbReference type="Pfam" id="PF03160">
    <property type="entry name" value="Calx-beta"/>
    <property type="match status" value="4"/>
</dbReference>
<dbReference type="Gene3D" id="2.60.40.2030">
    <property type="match status" value="5"/>
</dbReference>
<feature type="signal peptide" evidence="11">
    <location>
        <begin position="1"/>
        <end position="39"/>
    </location>
</feature>
<gene>
    <name evidence="13" type="ORF">MGAL_10B017539</name>
</gene>
<feature type="repeat" description="CSPG" evidence="8">
    <location>
        <begin position="1360"/>
        <end position="1452"/>
    </location>
</feature>
<accession>A0A8B6C9V5</accession>
<feature type="repeat" description="CSPG" evidence="8">
    <location>
        <begin position="1004"/>
        <end position="1106"/>
    </location>
</feature>
<keyword evidence="14" id="KW-1185">Reference proteome</keyword>
<feature type="domain" description="Calx-beta" evidence="12">
    <location>
        <begin position="2052"/>
        <end position="2156"/>
    </location>
</feature>
<feature type="transmembrane region" description="Helical" evidence="10">
    <location>
        <begin position="3004"/>
        <end position="3026"/>
    </location>
</feature>
<feature type="repeat" description="CSPG" evidence="8">
    <location>
        <begin position="644"/>
        <end position="750"/>
    </location>
</feature>
<keyword evidence="6" id="KW-0130">Cell adhesion</keyword>
<evidence type="ECO:0000259" key="12">
    <source>
        <dbReference type="SMART" id="SM00237"/>
    </source>
</evidence>
<name>A0A8B6C9V5_MYTGA</name>
<protein>
    <recommendedName>
        <fullName evidence="12">Calx-beta domain-containing protein</fullName>
    </recommendedName>
</protein>
<dbReference type="GO" id="GO:0009653">
    <property type="term" value="P:anatomical structure morphogenesis"/>
    <property type="evidence" value="ECO:0007669"/>
    <property type="project" value="TreeGrafter"/>
</dbReference>
<dbReference type="PANTHER" id="PTHR45739">
    <property type="entry name" value="MATRIX PROTEIN, PUTATIVE-RELATED"/>
    <property type="match status" value="1"/>
</dbReference>
<feature type="domain" description="Calx-beta" evidence="12">
    <location>
        <begin position="1695"/>
        <end position="1795"/>
    </location>
</feature>
<keyword evidence="5" id="KW-0106">Calcium</keyword>
<feature type="domain" description="Calx-beta" evidence="12">
    <location>
        <begin position="1932"/>
        <end position="2039"/>
    </location>
</feature>
<dbReference type="EMBL" id="UYJE01001363">
    <property type="protein sequence ID" value="VDI01601.1"/>
    <property type="molecule type" value="Genomic_DNA"/>
</dbReference>
<evidence type="ECO:0000256" key="6">
    <source>
        <dbReference type="ARBA" id="ARBA00022889"/>
    </source>
</evidence>
<dbReference type="PROSITE" id="PS51854">
    <property type="entry name" value="CSPG"/>
    <property type="match status" value="9"/>
</dbReference>
<evidence type="ECO:0000256" key="2">
    <source>
        <dbReference type="ARBA" id="ARBA00022723"/>
    </source>
</evidence>
<feature type="repeat" description="CSPG" evidence="8">
    <location>
        <begin position="1595"/>
        <end position="1689"/>
    </location>
</feature>
<keyword evidence="10" id="KW-1133">Transmembrane helix</keyword>
<evidence type="ECO:0000256" key="11">
    <source>
        <dbReference type="SAM" id="SignalP"/>
    </source>
</evidence>
<feature type="repeat" description="CSPG" evidence="8">
    <location>
        <begin position="509"/>
        <end position="619"/>
    </location>
</feature>